<reference evidence="2" key="1">
    <citation type="submission" date="2014-05" db="EMBL/GenBank/DDBJ databases">
        <authorList>
            <person name="Hou D."/>
            <person name="Liu X."/>
            <person name="Yin F."/>
            <person name="Zhu Z."/>
            <person name="Wang J."/>
            <person name="Zhang L."/>
            <person name="Kou Z."/>
            <person name="Deng F."/>
            <person name="Wang H."/>
            <person name="Hu Z."/>
        </authorList>
    </citation>
    <scope>NUCLEOTIDE SEQUENCE</scope>
    <source>
        <strain evidence="2">CTa</strain>
    </source>
</reference>
<proteinExistence type="predicted"/>
<feature type="transmembrane region" description="Helical" evidence="1">
    <location>
        <begin position="790"/>
        <end position="813"/>
    </location>
</feature>
<organism evidence="2">
    <name type="scientific">Mamestra brassicae nuclear polyhedrosis virus</name>
    <name type="common">MbNPV</name>
    <dbReference type="NCBI Taxonomy" id="78219"/>
    <lineage>
        <taxon>Viruses</taxon>
        <taxon>Viruses incertae sedis</taxon>
        <taxon>Naldaviricetes</taxon>
        <taxon>Lefavirales</taxon>
        <taxon>Baculoviridae</taxon>
        <taxon>Alphabaculovirus</taxon>
        <taxon>Alphabaculovirus mabrassicae</taxon>
    </lineage>
</organism>
<dbReference type="EMBL" id="KJ871680">
    <property type="protein sequence ID" value="AIL25114.1"/>
    <property type="molecule type" value="Genomic_DNA"/>
</dbReference>
<keyword evidence="1" id="KW-1133">Transmembrane helix</keyword>
<organismHost>
    <name type="scientific">Lepidoptera</name>
    <name type="common">moths &amp; butterflies</name>
    <dbReference type="NCBI Taxonomy" id="7088"/>
</organismHost>
<keyword evidence="1" id="KW-0812">Transmembrane</keyword>
<evidence type="ECO:0000256" key="1">
    <source>
        <dbReference type="SAM" id="Phobius"/>
    </source>
</evidence>
<protein>
    <submittedName>
        <fullName evidence="2">Orf36</fullName>
    </submittedName>
</protein>
<evidence type="ECO:0000313" key="2">
    <source>
        <dbReference type="EMBL" id="AIL25114.1"/>
    </source>
</evidence>
<sequence length="851" mass="99205">MRCLSVLIFTFVINCALCTNLYDENSLKQIEVRCANHNDTCSDIMQAFAEQKFQFRHVAAIKLFTLWLRVLYTMSPQKGSVCAVAKFTDRIVRITSNVTHQMRLASDDMYYKVAMFLANQHSRACFESYQNFFNSYVIWAPDRYKTLLATYASLRSDYKHSRRYVAMIDNAALQLMTITLQYPLVTMRPQHVRQESYIYYVSKLPDEHKKMFSGLYESVEQQQFPQTTILHAGPVNITVHHDIRELDTLNRMQEECNFVYSNFVGLWQRLNVTYSHTIMNVNMYVYKNVSEYKRTGLMYATDIDNGGVAMYHYSPRAIVTLVYMEDDKVIPHAFGHELFHCMLYSSNRRVLRRLNSDWFVEGAANRFGFRKCIWRDHMDLKMYKQKTINEIVKSNYYSSYLYGMGSALVAFLYEKKPDILREAVLSFNYSIVADDILEQEFTRFKNNRIQQCNYVRAHQQTPSSPTVQQQYLAILPNNTFNGLCQNYIRIDFDNGCVFIMTPNRLYKTSNLKNASQLNVQYELRTNNEDVSSFDLEFFLKGAFKLAVKYMLQDPSDPYDIANKYFSVDTKYSYACRASCQNRNADPSQAIVNFVLASPIINKSVLRHVARPREMISSFEQAVLGCQVFIAPPVMMLLGQFRSYVEHVEQLRDQHIAVVNLVKPLDASNNTIMHLAALHNPVLFERILAQHRTYATTVVNADRQTAMAMFENTQKYIRRFRHAPNKYCTTIVPGNYTYTYRRIQRPLNYTKRLTHRGGVIAYDVNNETISNASKMLLVLNKNVTHNFDNNLLIVTTEVIVGIVIVISINTIFTIKFVKHYVRKTNSNKIVRYNSTNNFNKQKFYNDCSESLF</sequence>
<name>A0A077CZ03_NPVMB</name>
<keyword evidence="1" id="KW-0472">Membrane</keyword>
<accession>A0A077CZ03</accession>